<dbReference type="Gene3D" id="1.20.1250.20">
    <property type="entry name" value="MFS general substrate transporter like domains"/>
    <property type="match status" value="1"/>
</dbReference>
<feature type="transmembrane region" description="Helical" evidence="8">
    <location>
        <begin position="128"/>
        <end position="146"/>
    </location>
</feature>
<name>A0A9W7XG96_9FUNG</name>
<evidence type="ECO:0000256" key="6">
    <source>
        <dbReference type="ARBA" id="ARBA00023136"/>
    </source>
</evidence>
<evidence type="ECO:0000313" key="10">
    <source>
        <dbReference type="EMBL" id="KAJ1643912.1"/>
    </source>
</evidence>
<feature type="transmembrane region" description="Helical" evidence="8">
    <location>
        <begin position="449"/>
        <end position="471"/>
    </location>
</feature>
<dbReference type="Pfam" id="PF07690">
    <property type="entry name" value="MFS_1"/>
    <property type="match status" value="2"/>
</dbReference>
<dbReference type="EMBL" id="JANBOH010000208">
    <property type="protein sequence ID" value="KAJ1643912.1"/>
    <property type="molecule type" value="Genomic_DNA"/>
</dbReference>
<comment type="subcellular location">
    <subcellularLocation>
        <location evidence="1">Cell membrane</location>
        <topology evidence="1">Multi-pass membrane protein</topology>
    </subcellularLocation>
</comment>
<keyword evidence="4 8" id="KW-0812">Transmembrane</keyword>
<keyword evidence="5 8" id="KW-1133">Transmembrane helix</keyword>
<dbReference type="Proteomes" id="UP001145021">
    <property type="component" value="Unassembled WGS sequence"/>
</dbReference>
<dbReference type="Gene3D" id="1.20.1720.10">
    <property type="entry name" value="Multidrug resistance protein D"/>
    <property type="match status" value="1"/>
</dbReference>
<organism evidence="10 11">
    <name type="scientific">Coemansia asiatica</name>
    <dbReference type="NCBI Taxonomy" id="1052880"/>
    <lineage>
        <taxon>Eukaryota</taxon>
        <taxon>Fungi</taxon>
        <taxon>Fungi incertae sedis</taxon>
        <taxon>Zoopagomycota</taxon>
        <taxon>Kickxellomycotina</taxon>
        <taxon>Kickxellomycetes</taxon>
        <taxon>Kickxellales</taxon>
        <taxon>Kickxellaceae</taxon>
        <taxon>Coemansia</taxon>
    </lineage>
</organism>
<evidence type="ECO:0000256" key="7">
    <source>
        <dbReference type="SAM" id="MobiDB-lite"/>
    </source>
</evidence>
<evidence type="ECO:0000313" key="11">
    <source>
        <dbReference type="Proteomes" id="UP001145021"/>
    </source>
</evidence>
<feature type="domain" description="Major facilitator superfamily (MFS) profile" evidence="9">
    <location>
        <begin position="93"/>
        <end position="583"/>
    </location>
</feature>
<dbReference type="AlphaFoldDB" id="A0A9W7XG96"/>
<dbReference type="InterPro" id="IPR011701">
    <property type="entry name" value="MFS"/>
</dbReference>
<evidence type="ECO:0000256" key="8">
    <source>
        <dbReference type="SAM" id="Phobius"/>
    </source>
</evidence>
<feature type="transmembrane region" description="Helical" evidence="8">
    <location>
        <begin position="282"/>
        <end position="301"/>
    </location>
</feature>
<feature type="region of interest" description="Disordered" evidence="7">
    <location>
        <begin position="1"/>
        <end position="81"/>
    </location>
</feature>
<dbReference type="PANTHER" id="PTHR23501">
    <property type="entry name" value="MAJOR FACILITATOR SUPERFAMILY"/>
    <property type="match status" value="1"/>
</dbReference>
<dbReference type="FunFam" id="1.20.1720.10:FF:000004">
    <property type="entry name" value="EmrB/QacA family drug resistance transporter"/>
    <property type="match status" value="1"/>
</dbReference>
<dbReference type="InterPro" id="IPR020846">
    <property type="entry name" value="MFS_dom"/>
</dbReference>
<feature type="transmembrane region" description="Helical" evidence="8">
    <location>
        <begin position="418"/>
        <end position="437"/>
    </location>
</feature>
<feature type="transmembrane region" description="Helical" evidence="8">
    <location>
        <begin position="216"/>
        <end position="234"/>
    </location>
</feature>
<feature type="transmembrane region" description="Helical" evidence="8">
    <location>
        <begin position="246"/>
        <end position="266"/>
    </location>
</feature>
<reference evidence="10" key="1">
    <citation type="submission" date="2022-07" db="EMBL/GenBank/DDBJ databases">
        <title>Phylogenomic reconstructions and comparative analyses of Kickxellomycotina fungi.</title>
        <authorList>
            <person name="Reynolds N.K."/>
            <person name="Stajich J.E."/>
            <person name="Barry K."/>
            <person name="Grigoriev I.V."/>
            <person name="Crous P."/>
            <person name="Smith M.E."/>
        </authorList>
    </citation>
    <scope>NUCLEOTIDE SEQUENCE</scope>
    <source>
        <strain evidence="10">NBRC 105413</strain>
    </source>
</reference>
<feature type="transmembrane region" description="Helical" evidence="8">
    <location>
        <begin position="313"/>
        <end position="332"/>
    </location>
</feature>
<dbReference type="GO" id="GO:0022857">
    <property type="term" value="F:transmembrane transporter activity"/>
    <property type="evidence" value="ECO:0007669"/>
    <property type="project" value="InterPro"/>
</dbReference>
<evidence type="ECO:0000256" key="3">
    <source>
        <dbReference type="ARBA" id="ARBA00022475"/>
    </source>
</evidence>
<evidence type="ECO:0000256" key="2">
    <source>
        <dbReference type="ARBA" id="ARBA00022448"/>
    </source>
</evidence>
<keyword evidence="11" id="KW-1185">Reference proteome</keyword>
<accession>A0A9W7XG96</accession>
<dbReference type="SUPFAM" id="SSF103473">
    <property type="entry name" value="MFS general substrate transporter"/>
    <property type="match status" value="2"/>
</dbReference>
<feature type="transmembrane region" description="Helical" evidence="8">
    <location>
        <begin position="91"/>
        <end position="116"/>
    </location>
</feature>
<keyword evidence="6 8" id="KW-0472">Membrane</keyword>
<feature type="compositionally biased region" description="Basic and acidic residues" evidence="7">
    <location>
        <begin position="57"/>
        <end position="66"/>
    </location>
</feature>
<evidence type="ECO:0000256" key="1">
    <source>
        <dbReference type="ARBA" id="ARBA00004651"/>
    </source>
</evidence>
<feature type="transmembrane region" description="Helical" evidence="8">
    <location>
        <begin position="549"/>
        <end position="574"/>
    </location>
</feature>
<feature type="compositionally biased region" description="Polar residues" evidence="7">
    <location>
        <begin position="43"/>
        <end position="56"/>
    </location>
</feature>
<comment type="caution">
    <text evidence="10">The sequence shown here is derived from an EMBL/GenBank/DDBJ whole genome shotgun (WGS) entry which is preliminary data.</text>
</comment>
<dbReference type="InterPro" id="IPR036259">
    <property type="entry name" value="MFS_trans_sf"/>
</dbReference>
<sequence length="593" mass="64061">MVVQTNNNSRASLSASTIHTQKTPGNDQVAASSGNDLEKQSTKSEPSITQESNNDAKSTRDVKTDKEQEEAISDDRGVSNAPPPMTQFRRIIVFLSLALTMLLAALDLTIVTTAIPKISEQFKALSDATWIATAYMLTTTALQPLYGRLSDTFGRVPTLISSIVIFMVGSGICGGANSMGVLIFGRALQGIGGAGLMALVFIIISDVTTEEERPAYLGVLGAVWSVASVLGPVLGGVFSEKVTWRWAFYINLPVSGLVLLIVVFFLRLPQPQGSLWSKLKKIDFLGSFVLIGAVVMLLLALTWGGKAFPWKSARVICLLVFGIVALGVFLVIEWKTSADPTVPLRMFRNRNVSLSVLGQFFMGAAMFTPMFFIPIWYTIVKNSGTISAGLHLLPYLLSISLVSVASGFLVTKTGRYRAMVIAGTALFVVGSGLMVLFDENINFGKQVGFMLLMGVGLGFNIQILLIVVQTASKTEDMAASTTLFLFMRILGSSIGVAVMQSVFQNALLPKLNDLVALYPEFASDFINSINDQSNIYKNASMPDDVRAQLIHVFVLALQKVFIATIPFAAVAFLFTIPLKHIPLRANAKVAVGE</sequence>
<dbReference type="PANTHER" id="PTHR23501:SF102">
    <property type="entry name" value="DRUG TRANSPORTER, PUTATIVE (AFU_ORTHOLOGUE AFUA_3G08530)-RELATED"/>
    <property type="match status" value="1"/>
</dbReference>
<dbReference type="PROSITE" id="PS50850">
    <property type="entry name" value="MFS"/>
    <property type="match status" value="1"/>
</dbReference>
<evidence type="ECO:0000259" key="9">
    <source>
        <dbReference type="PROSITE" id="PS50850"/>
    </source>
</evidence>
<dbReference type="GO" id="GO:0005886">
    <property type="term" value="C:plasma membrane"/>
    <property type="evidence" value="ECO:0007669"/>
    <property type="project" value="UniProtKB-SubCell"/>
</dbReference>
<feature type="transmembrane region" description="Helical" evidence="8">
    <location>
        <begin position="183"/>
        <end position="204"/>
    </location>
</feature>
<dbReference type="CDD" id="cd17502">
    <property type="entry name" value="MFS_Azr1_MDR_like"/>
    <property type="match status" value="1"/>
</dbReference>
<keyword evidence="2" id="KW-0813">Transport</keyword>
<protein>
    <recommendedName>
        <fullName evidence="9">Major facilitator superfamily (MFS) profile domain-containing protein</fullName>
    </recommendedName>
</protein>
<evidence type="ECO:0000256" key="5">
    <source>
        <dbReference type="ARBA" id="ARBA00022989"/>
    </source>
</evidence>
<evidence type="ECO:0000256" key="4">
    <source>
        <dbReference type="ARBA" id="ARBA00022692"/>
    </source>
</evidence>
<gene>
    <name evidence="10" type="ORF">LPJ64_004364</name>
</gene>
<feature type="transmembrane region" description="Helical" evidence="8">
    <location>
        <begin position="352"/>
        <end position="380"/>
    </location>
</feature>
<dbReference type="PRINTS" id="PR01036">
    <property type="entry name" value="TCRTETB"/>
</dbReference>
<proteinExistence type="predicted"/>
<feature type="transmembrane region" description="Helical" evidence="8">
    <location>
        <begin position="483"/>
        <end position="503"/>
    </location>
</feature>
<feature type="transmembrane region" description="Helical" evidence="8">
    <location>
        <begin position="392"/>
        <end position="411"/>
    </location>
</feature>
<feature type="transmembrane region" description="Helical" evidence="8">
    <location>
        <begin position="158"/>
        <end position="177"/>
    </location>
</feature>
<keyword evidence="3" id="KW-1003">Cell membrane</keyword>
<feature type="compositionally biased region" description="Polar residues" evidence="7">
    <location>
        <begin position="1"/>
        <end position="35"/>
    </location>
</feature>